<name>G0U0N3_TRYVY</name>
<dbReference type="OMA" id="LVKNDAC"/>
<evidence type="ECO:0000313" key="1">
    <source>
        <dbReference type="EMBL" id="CCC49632.1"/>
    </source>
</evidence>
<dbReference type="EMBL" id="HE573024">
    <property type="protein sequence ID" value="CCC49632.1"/>
    <property type="molecule type" value="Genomic_DNA"/>
</dbReference>
<sequence length="1117" mass="125653">MIPLRRLKLVLGRALGNHTQQNPGKLPEMPHSAHESALQRYVRGPDADKKLADFIESVSSLRIATKEDWVRIKQISFVYLDVLSCRTANKLLSLLVESGTCGLVECVKIQEQLSKPLFVSDLTIQEQSETLRCIAKVGARLSQKFLPYALEAFKRIIRDSQVKMLPMLTYTLGCICASSENRDLTTEKSCEILEELLRRIEVENHALLTQDELIYLFWGISTFCSWMAPIRKFYLSLCEKLLMQSIQNCGYEGSSPRELALLIFGLCPLIFLSGLRSCTLNNQDNGFIVNVLSASEFEPREISKDLFSKTITMFDTAIREVIQKFVNGQLQSKRIIRQLVDIIVWCGVSRINKNAQIFVHLAMRKLMYKDLDYWLHAHNNCETHGIEMTKSVMNMYAFSREIETIDRLACRLKTTIPSEASLWGLEKLSIQETVTILNALADGNLSEQTKKMYQKDCLKKVPRAIQCASVDDFLCITTAIRKMDIKDETILKSIGSRGLEFDLMYQWPVPSKSEKARESRKDLEISPKMECCSDEMALWICEQVTEMHPKNETSMKDILNVLEAYDKRTGLLSATNKQCVAIIGSFSKSLIRYKYNNEQSDALTSIFRRAKITTSIRLALLLVCQGSKAGVPRSTLLDTLSWIGSFLLESKKVTCEDVVVYIVIAHEIGALKTLYHPKIFSIFYGNKLDEVDLHLLGRLFGALCDHGIAEGSLLEKIIKALKPWTTEMALKTKWSEAELRVAITMVNSLWTFSARSIGKCLLRHAVALVSAMARMDSMPSKETALCIAGSIATVIVHSVEEEGISENTSPPMDSEVLSFFFDMVTRLFSENGLTFSLTRAQELIGSKSDPFIPKWDGTVCSIVVSNAIQYLTQQKSDWRKLTQLGVNLWRYCLKQVEKGVITDEMLPIRLSFCIRFGASSQAFDRFMTLLMESDNSVDMLAVCSIAEGLHRTGKRRSIATQFIAHYAQQNCLDELPAPALCSLLLFFTRDAEKVALGLKRVTMLVALIWSSLSLKMDQLQYTVEHWKLVESVPAAVAPSLLETVCKSDLIERTPAGELVRPVSIIVGWSSCMTDTSILTNFLKKVTSLLQHTVDNGKALDATSKDLLQVVSSALQSL</sequence>
<reference evidence="1" key="1">
    <citation type="journal article" date="2012" name="Proc. Natl. Acad. Sci. U.S.A.">
        <title>Antigenic diversity is generated by distinct evolutionary mechanisms in African trypanosome species.</title>
        <authorList>
            <person name="Jackson A.P."/>
            <person name="Berry A."/>
            <person name="Aslett M."/>
            <person name="Allison H.C."/>
            <person name="Burton P."/>
            <person name="Vavrova-Anderson J."/>
            <person name="Brown R."/>
            <person name="Browne H."/>
            <person name="Corton N."/>
            <person name="Hauser H."/>
            <person name="Gamble J."/>
            <person name="Gilderthorp R."/>
            <person name="Marcello L."/>
            <person name="McQuillan J."/>
            <person name="Otto T.D."/>
            <person name="Quail M.A."/>
            <person name="Sanders M.J."/>
            <person name="van Tonder A."/>
            <person name="Ginger M.L."/>
            <person name="Field M.C."/>
            <person name="Barry J.D."/>
            <person name="Hertz-Fowler C."/>
            <person name="Berriman M."/>
        </authorList>
    </citation>
    <scope>NUCLEOTIDE SEQUENCE</scope>
    <source>
        <strain evidence="1">Y486</strain>
    </source>
</reference>
<dbReference type="AlphaFoldDB" id="G0U0N3"/>
<proteinExistence type="predicted"/>
<dbReference type="VEuPathDB" id="TriTrypDB:TvY486_0802410"/>
<protein>
    <submittedName>
        <fullName evidence="1">Uncharacterized protein</fullName>
    </submittedName>
</protein>
<organism evidence="1">
    <name type="scientific">Trypanosoma vivax (strain Y486)</name>
    <dbReference type="NCBI Taxonomy" id="1055687"/>
    <lineage>
        <taxon>Eukaryota</taxon>
        <taxon>Discoba</taxon>
        <taxon>Euglenozoa</taxon>
        <taxon>Kinetoplastea</taxon>
        <taxon>Metakinetoplastina</taxon>
        <taxon>Trypanosomatida</taxon>
        <taxon>Trypanosomatidae</taxon>
        <taxon>Trypanosoma</taxon>
        <taxon>Duttonella</taxon>
    </lineage>
</organism>
<gene>
    <name evidence="1" type="ORF">TVY486_0802410</name>
</gene>
<accession>G0U0N3</accession>